<keyword evidence="9" id="KW-0472">Membrane</keyword>
<dbReference type="InterPro" id="IPR036890">
    <property type="entry name" value="HATPase_C_sf"/>
</dbReference>
<keyword evidence="7" id="KW-0067">ATP-binding</keyword>
<dbReference type="PRINTS" id="PR00344">
    <property type="entry name" value="BCTRLSENSOR"/>
</dbReference>
<dbReference type="GO" id="GO:0016301">
    <property type="term" value="F:kinase activity"/>
    <property type="evidence" value="ECO:0007669"/>
    <property type="project" value="UniProtKB-KW"/>
</dbReference>
<evidence type="ECO:0000256" key="1">
    <source>
        <dbReference type="ARBA" id="ARBA00000085"/>
    </source>
</evidence>
<comment type="caution">
    <text evidence="11">The sequence shown here is derived from an EMBL/GenBank/DDBJ whole genome shotgun (WGS) entry which is preliminary data.</text>
</comment>
<evidence type="ECO:0000313" key="11">
    <source>
        <dbReference type="EMBL" id="GAA0855835.1"/>
    </source>
</evidence>
<keyword evidence="5" id="KW-0547">Nucleotide-binding</keyword>
<dbReference type="InterPro" id="IPR003594">
    <property type="entry name" value="HATPase_dom"/>
</dbReference>
<dbReference type="RefSeq" id="WP_343858397.1">
    <property type="nucleotide sequence ID" value="NZ_BAAAFD010000003.1"/>
</dbReference>
<dbReference type="NCBIfam" id="TIGR02916">
    <property type="entry name" value="PEP_his_kin"/>
    <property type="match status" value="1"/>
</dbReference>
<organism evidence="11 12">
    <name type="scientific">Aliiglaciecola litoralis</name>
    <dbReference type="NCBI Taxonomy" id="582857"/>
    <lineage>
        <taxon>Bacteria</taxon>
        <taxon>Pseudomonadati</taxon>
        <taxon>Pseudomonadota</taxon>
        <taxon>Gammaproteobacteria</taxon>
        <taxon>Alteromonadales</taxon>
        <taxon>Alteromonadaceae</taxon>
        <taxon>Aliiglaciecola</taxon>
    </lineage>
</organism>
<evidence type="ECO:0000256" key="8">
    <source>
        <dbReference type="ARBA" id="ARBA00023012"/>
    </source>
</evidence>
<evidence type="ECO:0000256" key="6">
    <source>
        <dbReference type="ARBA" id="ARBA00022777"/>
    </source>
</evidence>
<gene>
    <name evidence="11" type="primary">prsK</name>
    <name evidence="11" type="ORF">GCM10009114_15630</name>
</gene>
<feature type="transmembrane region" description="Helical" evidence="9">
    <location>
        <begin position="152"/>
        <end position="172"/>
    </location>
</feature>
<dbReference type="PANTHER" id="PTHR43065">
    <property type="entry name" value="SENSOR HISTIDINE KINASE"/>
    <property type="match status" value="1"/>
</dbReference>
<keyword evidence="4" id="KW-0808">Transferase</keyword>
<evidence type="ECO:0000256" key="7">
    <source>
        <dbReference type="ARBA" id="ARBA00022840"/>
    </source>
</evidence>
<dbReference type="PANTHER" id="PTHR43065:SF10">
    <property type="entry name" value="PEROXIDE STRESS-ACTIVATED HISTIDINE KINASE MAK3"/>
    <property type="match status" value="1"/>
</dbReference>
<dbReference type="InterPro" id="IPR005467">
    <property type="entry name" value="His_kinase_dom"/>
</dbReference>
<accession>A0ABN1LGR6</accession>
<protein>
    <recommendedName>
        <fullName evidence="2">histidine kinase</fullName>
        <ecNumber evidence="2">2.7.13.3</ecNumber>
    </recommendedName>
</protein>
<feature type="transmembrane region" description="Helical" evidence="9">
    <location>
        <begin position="178"/>
        <end position="199"/>
    </location>
</feature>
<feature type="transmembrane region" description="Helical" evidence="9">
    <location>
        <begin position="248"/>
        <end position="267"/>
    </location>
</feature>
<sequence>MIADIGFVLSTASYSLLLLLLFTVRKAGLAKYLLILATAGTACWSLFHINSLFGAVNIQQLFLFDTIKQSIWLIFLLSCINTDFRSLNEVLAKPFSMVMLAIPIIAVVAPLFLPIALTWRFMAHTIIALQALVILELIYRQAGESRWAYKPLVLYLGATNLFEFVTFANATMVGNLEVNYIAARGYIYTALLPLLVLAIRRIKHWGVDIFISREIVLHSSLLMVAGAYLFVMAMAGYFVKYIGGEWGATIQILLIVLSTVLLMTLFLSNSLRVKIRVFITKHFFANQFDYRIEWLKLTEALPLNESNISEVYHNALNGLIQAIEYDDGLLLKKEGQHLVIKAQNDHDELTPREWQILHELASYCEQKDWIIDIEELRYKPFVYEGLKVNHALLNECSFQLVMPIYKSEQLWGMAVLNGHESTRKLNWELRDYLSAVRAQVSSYLFHNEAGKEVAENAQFAAFNRMSAFVLHDLKNVLAQIDLILANAEQHKNNPEFIEDTFETLKHTKARMDKMLRQLTDKKEVQQSSEKIVNVSRSLNNVIVKKCAGNLPVPRLIVIDEKQLVIDEEKFCNVMYHLISNAQQATSDTGTVTITVDLSVDHAFVIVTIADTGEGMSQEFIDTRLFKPFDTTKGNAGMGIGAYDAKSFVEKIGGSIKVESEQNKGSVFTLSFPAQ</sequence>
<dbReference type="SMART" id="SM00387">
    <property type="entry name" value="HATPase_c"/>
    <property type="match status" value="1"/>
</dbReference>
<evidence type="ECO:0000256" key="3">
    <source>
        <dbReference type="ARBA" id="ARBA00022553"/>
    </source>
</evidence>
<feature type="transmembrane region" description="Helical" evidence="9">
    <location>
        <begin position="96"/>
        <end position="115"/>
    </location>
</feature>
<feature type="transmembrane region" description="Helical" evidence="9">
    <location>
        <begin position="121"/>
        <end position="140"/>
    </location>
</feature>
<keyword evidence="12" id="KW-1185">Reference proteome</keyword>
<reference evidence="11 12" key="1">
    <citation type="journal article" date="2019" name="Int. J. Syst. Evol. Microbiol.">
        <title>The Global Catalogue of Microorganisms (GCM) 10K type strain sequencing project: providing services to taxonomists for standard genome sequencing and annotation.</title>
        <authorList>
            <consortium name="The Broad Institute Genomics Platform"/>
            <consortium name="The Broad Institute Genome Sequencing Center for Infectious Disease"/>
            <person name="Wu L."/>
            <person name="Ma J."/>
        </authorList>
    </citation>
    <scope>NUCLEOTIDE SEQUENCE [LARGE SCALE GENOMIC DNA]</scope>
    <source>
        <strain evidence="11 12">JCM 15896</strain>
    </source>
</reference>
<feature type="domain" description="Histidine kinase" evidence="10">
    <location>
        <begin position="468"/>
        <end position="674"/>
    </location>
</feature>
<evidence type="ECO:0000259" key="10">
    <source>
        <dbReference type="PROSITE" id="PS50109"/>
    </source>
</evidence>
<evidence type="ECO:0000256" key="2">
    <source>
        <dbReference type="ARBA" id="ARBA00012438"/>
    </source>
</evidence>
<dbReference type="Gene3D" id="3.30.565.10">
    <property type="entry name" value="Histidine kinase-like ATPase, C-terminal domain"/>
    <property type="match status" value="1"/>
</dbReference>
<dbReference type="InterPro" id="IPR014265">
    <property type="entry name" value="XrtA/PrsK"/>
</dbReference>
<dbReference type="EMBL" id="BAAAFD010000003">
    <property type="protein sequence ID" value="GAA0855835.1"/>
    <property type="molecule type" value="Genomic_DNA"/>
</dbReference>
<dbReference type="SUPFAM" id="SSF55874">
    <property type="entry name" value="ATPase domain of HSP90 chaperone/DNA topoisomerase II/histidine kinase"/>
    <property type="match status" value="1"/>
</dbReference>
<feature type="transmembrane region" description="Helical" evidence="9">
    <location>
        <begin position="6"/>
        <end position="22"/>
    </location>
</feature>
<dbReference type="Proteomes" id="UP001500359">
    <property type="component" value="Unassembled WGS sequence"/>
</dbReference>
<dbReference type="EC" id="2.7.13.3" evidence="2"/>
<dbReference type="InterPro" id="IPR004358">
    <property type="entry name" value="Sig_transdc_His_kin-like_C"/>
</dbReference>
<evidence type="ECO:0000256" key="4">
    <source>
        <dbReference type="ARBA" id="ARBA00022679"/>
    </source>
</evidence>
<keyword evidence="6 11" id="KW-0418">Kinase</keyword>
<keyword evidence="9" id="KW-1133">Transmembrane helix</keyword>
<evidence type="ECO:0000313" key="12">
    <source>
        <dbReference type="Proteomes" id="UP001500359"/>
    </source>
</evidence>
<proteinExistence type="predicted"/>
<keyword evidence="9" id="KW-0812">Transmembrane</keyword>
<feature type="transmembrane region" description="Helical" evidence="9">
    <location>
        <begin position="29"/>
        <end position="47"/>
    </location>
</feature>
<feature type="transmembrane region" description="Helical" evidence="9">
    <location>
        <begin position="220"/>
        <end position="242"/>
    </location>
</feature>
<dbReference type="Pfam" id="PF02518">
    <property type="entry name" value="HATPase_c"/>
    <property type="match status" value="1"/>
</dbReference>
<evidence type="ECO:0000256" key="5">
    <source>
        <dbReference type="ARBA" id="ARBA00022741"/>
    </source>
</evidence>
<comment type="catalytic activity">
    <reaction evidence="1">
        <text>ATP + protein L-histidine = ADP + protein N-phospho-L-histidine.</text>
        <dbReference type="EC" id="2.7.13.3"/>
    </reaction>
</comment>
<dbReference type="PROSITE" id="PS50109">
    <property type="entry name" value="HIS_KIN"/>
    <property type="match status" value="1"/>
</dbReference>
<keyword evidence="3" id="KW-0597">Phosphoprotein</keyword>
<keyword evidence="8" id="KW-0902">Two-component regulatory system</keyword>
<name>A0ABN1LGR6_9ALTE</name>
<evidence type="ECO:0000256" key="9">
    <source>
        <dbReference type="SAM" id="Phobius"/>
    </source>
</evidence>